<keyword evidence="4" id="KW-1185">Reference proteome</keyword>
<feature type="region of interest" description="Disordered" evidence="1">
    <location>
        <begin position="161"/>
        <end position="190"/>
    </location>
</feature>
<dbReference type="EMBL" id="JAECZO010000041">
    <property type="protein sequence ID" value="KAK7194721.1"/>
    <property type="molecule type" value="Genomic_DNA"/>
</dbReference>
<dbReference type="Proteomes" id="UP001430356">
    <property type="component" value="Unassembled WGS sequence"/>
</dbReference>
<reference evidence="3 4" key="1">
    <citation type="journal article" date="2021" name="MBio">
        <title>A New Model Trypanosomatid, Novymonas esmeraldas: Genomic Perception of Its 'Candidatus Pandoraea novymonadis' Endosymbiont.</title>
        <authorList>
            <person name="Zakharova A."/>
            <person name="Saura A."/>
            <person name="Butenko A."/>
            <person name="Podesvova L."/>
            <person name="Warmusova S."/>
            <person name="Kostygov A.Y."/>
            <person name="Nenarokova A."/>
            <person name="Lukes J."/>
            <person name="Opperdoes F.R."/>
            <person name="Yurchenko V."/>
        </authorList>
    </citation>
    <scope>NUCLEOTIDE SEQUENCE [LARGE SCALE GENOMIC DNA]</scope>
    <source>
        <strain evidence="3 4">E262AT.01</strain>
    </source>
</reference>
<evidence type="ECO:0000313" key="4">
    <source>
        <dbReference type="Proteomes" id="UP001430356"/>
    </source>
</evidence>
<protein>
    <submittedName>
        <fullName evidence="3">Uncharacterized protein</fullName>
    </submittedName>
</protein>
<gene>
    <name evidence="3" type="ORF">NESM_000391700</name>
</gene>
<proteinExistence type="predicted"/>
<feature type="compositionally biased region" description="Low complexity" evidence="1">
    <location>
        <begin position="161"/>
        <end position="175"/>
    </location>
</feature>
<evidence type="ECO:0000313" key="3">
    <source>
        <dbReference type="EMBL" id="KAK7194721.1"/>
    </source>
</evidence>
<evidence type="ECO:0000256" key="2">
    <source>
        <dbReference type="SAM" id="Phobius"/>
    </source>
</evidence>
<organism evidence="3 4">
    <name type="scientific">Novymonas esmeraldas</name>
    <dbReference type="NCBI Taxonomy" id="1808958"/>
    <lineage>
        <taxon>Eukaryota</taxon>
        <taxon>Discoba</taxon>
        <taxon>Euglenozoa</taxon>
        <taxon>Kinetoplastea</taxon>
        <taxon>Metakinetoplastina</taxon>
        <taxon>Trypanosomatida</taxon>
        <taxon>Trypanosomatidae</taxon>
        <taxon>Novymonas</taxon>
    </lineage>
</organism>
<feature type="transmembrane region" description="Helical" evidence="2">
    <location>
        <begin position="16"/>
        <end position="36"/>
    </location>
</feature>
<sequence>MASGASSLTHREYVDGVLVLTMAITTVAGYVGSVYWERAVAPRLFLHREHALERDIAKLEAAADEVCSTSKLFEHSRLLRRALGLRQELHAERRRRREYECSADRLLSPLLFTGGVSFLFRGVRPSHRAPPPSAPPAAAAAAAAAAAGGVVVARARDGSSSGPAAAASSTATAVTPPHPHPHTSTHPGRVRTLGQHAARTLRYNGASIVKYILRFGAAVVLFSIFGNRRGLTAGPPSLDETLHYYTADVVAPLLFNMAMYGPAVLFAPGAKVTSPIHRGHVHAESVGVAVPSAAASTPSASLSASSTTSNSGTPLRVDGAPVVYERVDVRLCASGDLISWFLTCLLASYLIVRLYT</sequence>
<keyword evidence="2" id="KW-0472">Membrane</keyword>
<dbReference type="AlphaFoldDB" id="A0AAW0EM85"/>
<comment type="caution">
    <text evidence="3">The sequence shown here is derived from an EMBL/GenBank/DDBJ whole genome shotgun (WGS) entry which is preliminary data.</text>
</comment>
<keyword evidence="2" id="KW-1133">Transmembrane helix</keyword>
<evidence type="ECO:0000256" key="1">
    <source>
        <dbReference type="SAM" id="MobiDB-lite"/>
    </source>
</evidence>
<accession>A0AAW0EM85</accession>
<name>A0AAW0EM85_9TRYP</name>
<keyword evidence="2" id="KW-0812">Transmembrane</keyword>